<accession>A0A1J8PWV4</accession>
<comment type="caution">
    <text evidence="1">The sequence shown here is derived from an EMBL/GenBank/DDBJ whole genome shotgun (WGS) entry which is preliminary data.</text>
</comment>
<keyword evidence="2" id="KW-1185">Reference proteome</keyword>
<evidence type="ECO:0000313" key="2">
    <source>
        <dbReference type="Proteomes" id="UP000183567"/>
    </source>
</evidence>
<dbReference type="AlphaFoldDB" id="A0A1J8PWV4"/>
<name>A0A1J8PWV4_9AGAM</name>
<protein>
    <submittedName>
        <fullName evidence="1">Uncharacterized protein</fullName>
    </submittedName>
</protein>
<dbReference type="Proteomes" id="UP000183567">
    <property type="component" value="Unassembled WGS sequence"/>
</dbReference>
<sequence length="185" mass="21474">MSASQLLRQAIQNSTVIDSEAESILPNVIPLNEAQSLPTPLAKLQRPPRITKLQFSYPPSHRHTQYYGFWITKEWLIDLGKQIPHPYDHLYPPYTEDYLTRGFEHIQWAVGIEPLTLEFCLRPKKGGAPPEYVDAGGKILILSVMSDHEEDYPVRPAQEQVDYLTKVLGRQPQWWVGIWLRNEWE</sequence>
<organism evidence="1 2">
    <name type="scientific">Rhizopogon vesiculosus</name>
    <dbReference type="NCBI Taxonomy" id="180088"/>
    <lineage>
        <taxon>Eukaryota</taxon>
        <taxon>Fungi</taxon>
        <taxon>Dikarya</taxon>
        <taxon>Basidiomycota</taxon>
        <taxon>Agaricomycotina</taxon>
        <taxon>Agaricomycetes</taxon>
        <taxon>Agaricomycetidae</taxon>
        <taxon>Boletales</taxon>
        <taxon>Suillineae</taxon>
        <taxon>Rhizopogonaceae</taxon>
        <taxon>Rhizopogon</taxon>
    </lineage>
</organism>
<dbReference type="EMBL" id="LVVM01004786">
    <property type="protein sequence ID" value="OJA12211.1"/>
    <property type="molecule type" value="Genomic_DNA"/>
</dbReference>
<dbReference type="OrthoDB" id="2609391at2759"/>
<reference evidence="1 2" key="1">
    <citation type="submission" date="2016-03" db="EMBL/GenBank/DDBJ databases">
        <title>Comparative genomics of the ectomycorrhizal sister species Rhizopogon vinicolor and Rhizopogon vesiculosus (Basidiomycota: Boletales) reveals a divergence of the mating type B locus.</title>
        <authorList>
            <person name="Mujic A.B."/>
            <person name="Kuo A."/>
            <person name="Tritt A."/>
            <person name="Lipzen A."/>
            <person name="Chen C."/>
            <person name="Johnson J."/>
            <person name="Sharma A."/>
            <person name="Barry K."/>
            <person name="Grigoriev I.V."/>
            <person name="Spatafora J.W."/>
        </authorList>
    </citation>
    <scope>NUCLEOTIDE SEQUENCE [LARGE SCALE GENOMIC DNA]</scope>
    <source>
        <strain evidence="1 2">AM-OR11-056</strain>
    </source>
</reference>
<gene>
    <name evidence="1" type="ORF">AZE42_09561</name>
</gene>
<proteinExistence type="predicted"/>
<evidence type="ECO:0000313" key="1">
    <source>
        <dbReference type="EMBL" id="OJA12211.1"/>
    </source>
</evidence>